<gene>
    <name evidence="9" type="ORF">FTO68_02940</name>
</gene>
<evidence type="ECO:0000256" key="3">
    <source>
        <dbReference type="ARBA" id="ARBA00022691"/>
    </source>
</evidence>
<dbReference type="InterPro" id="IPR006638">
    <property type="entry name" value="Elp3/MiaA/NifB-like_rSAM"/>
</dbReference>
<keyword evidence="10" id="KW-1185">Reference proteome</keyword>
<name>A0ABD4TGY8_9EURY</name>
<comment type="cofactor">
    <cofactor evidence="1">
        <name>[4Fe-4S] cluster</name>
        <dbReference type="ChEBI" id="CHEBI:49883"/>
    </cofactor>
</comment>
<dbReference type="SFLD" id="SFLDS00029">
    <property type="entry name" value="Radical_SAM"/>
    <property type="match status" value="1"/>
</dbReference>
<accession>A0ABD4TGY8</accession>
<keyword evidence="2" id="KW-0004">4Fe-4S</keyword>
<sequence>MKVVWRDIRAARNTYAVLYAACRQSGYQLDISGSPDGDVTCYSLNSINEPQFRSEIRDAPGITIVGGPHASACPMEVSRYADYVIVGEGEKTLPRLLDAIRSQSTDPVPGVATREWYTPSDHTVLLDGYPCFLEVKGYLEISRGCPHGCAYCQTPRLFGRRMRHRSIDSIADSAKRVSDARFVTPNALAYGSDGRTPRLDRVESLLKRLSAMNRIWFGTFPSEVRPDWISDPALELVQRYTAGQKIHFGAQSGSDRILTAINRGHTRTDAEEALDLCRSHGFLPIVDMIVGFPGEMAEDLEMTMDLIRSIIRHGKVHLHYFQPLPGTPLAGADPTPLPPDIEKAFGSLALSGKITGYWMEPERRFLSIPRDNEDI</sequence>
<dbReference type="GO" id="GO:0046872">
    <property type="term" value="F:metal ion binding"/>
    <property type="evidence" value="ECO:0007669"/>
    <property type="project" value="UniProtKB-KW"/>
</dbReference>
<protein>
    <submittedName>
        <fullName evidence="9">TIGR04013 family B12-binding domain/radical SAM domain-containing protein</fullName>
    </submittedName>
</protein>
<feature type="domain" description="B12-binding" evidence="7">
    <location>
        <begin position="1"/>
        <end position="107"/>
    </location>
</feature>
<dbReference type="SMART" id="SM00729">
    <property type="entry name" value="Elp3"/>
    <property type="match status" value="1"/>
</dbReference>
<evidence type="ECO:0000256" key="5">
    <source>
        <dbReference type="ARBA" id="ARBA00023004"/>
    </source>
</evidence>
<dbReference type="RefSeq" id="WP_255331879.1">
    <property type="nucleotide sequence ID" value="NZ_VOTZ01000004.1"/>
</dbReference>
<dbReference type="PANTHER" id="PTHR43409">
    <property type="entry name" value="ANAEROBIC MAGNESIUM-PROTOPORPHYRIN IX MONOMETHYL ESTER CYCLASE-RELATED"/>
    <property type="match status" value="1"/>
</dbReference>
<evidence type="ECO:0000256" key="4">
    <source>
        <dbReference type="ARBA" id="ARBA00022723"/>
    </source>
</evidence>
<dbReference type="Proteomes" id="UP001524383">
    <property type="component" value="Unassembled WGS sequence"/>
</dbReference>
<proteinExistence type="predicted"/>
<dbReference type="PANTHER" id="PTHR43409:SF17">
    <property type="entry name" value="METHYLTHIOTRANSFERASE MJ0865-RELATED"/>
    <property type="match status" value="1"/>
</dbReference>
<keyword evidence="6" id="KW-0411">Iron-sulfur</keyword>
<dbReference type="Pfam" id="PF04055">
    <property type="entry name" value="Radical_SAM"/>
    <property type="match status" value="1"/>
</dbReference>
<dbReference type="PROSITE" id="PS51918">
    <property type="entry name" value="RADICAL_SAM"/>
    <property type="match status" value="1"/>
</dbReference>
<dbReference type="Gene3D" id="3.80.30.20">
    <property type="entry name" value="tm_1862 like domain"/>
    <property type="match status" value="1"/>
</dbReference>
<dbReference type="InterPro" id="IPR020612">
    <property type="entry name" value="Methylthiotransferase_CS"/>
</dbReference>
<dbReference type="InterPro" id="IPR007197">
    <property type="entry name" value="rSAM"/>
</dbReference>
<dbReference type="SFLD" id="SFLDG01082">
    <property type="entry name" value="B12-binding_domain_containing"/>
    <property type="match status" value="1"/>
</dbReference>
<evidence type="ECO:0000256" key="6">
    <source>
        <dbReference type="ARBA" id="ARBA00023014"/>
    </source>
</evidence>
<comment type="caution">
    <text evidence="9">The sequence shown here is derived from an EMBL/GenBank/DDBJ whole genome shotgun (WGS) entry which is preliminary data.</text>
</comment>
<dbReference type="AlphaFoldDB" id="A0ABD4TGY8"/>
<dbReference type="Gene3D" id="3.40.50.280">
    <property type="entry name" value="Cobalamin-binding domain"/>
    <property type="match status" value="1"/>
</dbReference>
<evidence type="ECO:0000259" key="8">
    <source>
        <dbReference type="PROSITE" id="PS51918"/>
    </source>
</evidence>
<dbReference type="CDD" id="cd01335">
    <property type="entry name" value="Radical_SAM"/>
    <property type="match status" value="1"/>
</dbReference>
<feature type="domain" description="Radical SAM core" evidence="8">
    <location>
        <begin position="131"/>
        <end position="369"/>
    </location>
</feature>
<organism evidence="9 10">
    <name type="scientific">Methanocalculus taiwanensis</name>
    <dbReference type="NCBI Taxonomy" id="106207"/>
    <lineage>
        <taxon>Archaea</taxon>
        <taxon>Methanobacteriati</taxon>
        <taxon>Methanobacteriota</taxon>
        <taxon>Stenosarchaea group</taxon>
        <taxon>Methanomicrobia</taxon>
        <taxon>Methanomicrobiales</taxon>
        <taxon>Methanocalculaceae</taxon>
        <taxon>Methanocalculus</taxon>
    </lineage>
</organism>
<dbReference type="PROSITE" id="PS01278">
    <property type="entry name" value="MTTASE_RADICAL"/>
    <property type="match status" value="1"/>
</dbReference>
<keyword evidence="3" id="KW-0949">S-adenosyl-L-methionine</keyword>
<keyword evidence="5" id="KW-0408">Iron</keyword>
<dbReference type="InterPro" id="IPR023404">
    <property type="entry name" value="rSAM_horseshoe"/>
</dbReference>
<dbReference type="NCBIfam" id="TIGR04013">
    <property type="entry name" value="B12_SAM_MJ_1487"/>
    <property type="match status" value="1"/>
</dbReference>
<evidence type="ECO:0000256" key="1">
    <source>
        <dbReference type="ARBA" id="ARBA00001966"/>
    </source>
</evidence>
<dbReference type="PROSITE" id="PS51332">
    <property type="entry name" value="B12_BINDING"/>
    <property type="match status" value="1"/>
</dbReference>
<evidence type="ECO:0000259" key="7">
    <source>
        <dbReference type="PROSITE" id="PS51332"/>
    </source>
</evidence>
<reference evidence="9 10" key="1">
    <citation type="submission" date="2019-08" db="EMBL/GenBank/DDBJ databases">
        <authorList>
            <person name="Chen S.-C."/>
            <person name="Lai M.-C."/>
            <person name="You Y.-T."/>
        </authorList>
    </citation>
    <scope>NUCLEOTIDE SEQUENCE [LARGE SCALE GENOMIC DNA]</scope>
    <source>
        <strain evidence="9 10">P2F9704a</strain>
    </source>
</reference>
<keyword evidence="4" id="KW-0479">Metal-binding</keyword>
<evidence type="ECO:0000256" key="2">
    <source>
        <dbReference type="ARBA" id="ARBA00022485"/>
    </source>
</evidence>
<dbReference type="SUPFAM" id="SSF102114">
    <property type="entry name" value="Radical SAM enzymes"/>
    <property type="match status" value="1"/>
</dbReference>
<dbReference type="GO" id="GO:0051539">
    <property type="term" value="F:4 iron, 4 sulfur cluster binding"/>
    <property type="evidence" value="ECO:0007669"/>
    <property type="project" value="UniProtKB-KW"/>
</dbReference>
<evidence type="ECO:0000313" key="9">
    <source>
        <dbReference type="EMBL" id="MCQ1537946.1"/>
    </source>
</evidence>
<dbReference type="InterPro" id="IPR023980">
    <property type="entry name" value="CHP04013_B12-bd/rSAM"/>
</dbReference>
<dbReference type="EMBL" id="VOTZ01000004">
    <property type="protein sequence ID" value="MCQ1537946.1"/>
    <property type="molecule type" value="Genomic_DNA"/>
</dbReference>
<evidence type="ECO:0000313" key="10">
    <source>
        <dbReference type="Proteomes" id="UP001524383"/>
    </source>
</evidence>
<dbReference type="InterPro" id="IPR058240">
    <property type="entry name" value="rSAM_sf"/>
</dbReference>
<dbReference type="InterPro" id="IPR006158">
    <property type="entry name" value="Cobalamin-bd"/>
</dbReference>
<dbReference type="InterPro" id="IPR051198">
    <property type="entry name" value="BchE-like"/>
</dbReference>